<feature type="transmembrane region" description="Helical" evidence="1">
    <location>
        <begin position="252"/>
        <end position="270"/>
    </location>
</feature>
<organism evidence="3 4">
    <name type="scientific">Salinarimonas soli</name>
    <dbReference type="NCBI Taxonomy" id="1638099"/>
    <lineage>
        <taxon>Bacteria</taxon>
        <taxon>Pseudomonadati</taxon>
        <taxon>Pseudomonadota</taxon>
        <taxon>Alphaproteobacteria</taxon>
        <taxon>Hyphomicrobiales</taxon>
        <taxon>Salinarimonadaceae</taxon>
        <taxon>Salinarimonas</taxon>
    </lineage>
</organism>
<dbReference type="InterPro" id="IPR000387">
    <property type="entry name" value="Tyr_Pase_dom"/>
</dbReference>
<name>A0A5B2VID6_9HYPH</name>
<dbReference type="CDD" id="cd03386">
    <property type="entry name" value="PAP2_Aur1_like"/>
    <property type="match status" value="1"/>
</dbReference>
<keyword evidence="1" id="KW-0812">Transmembrane</keyword>
<feature type="transmembrane region" description="Helical" evidence="1">
    <location>
        <begin position="188"/>
        <end position="205"/>
    </location>
</feature>
<evidence type="ECO:0000313" key="4">
    <source>
        <dbReference type="Proteomes" id="UP000323142"/>
    </source>
</evidence>
<dbReference type="PROSITE" id="PS50056">
    <property type="entry name" value="TYR_PHOSPHATASE_2"/>
    <property type="match status" value="1"/>
</dbReference>
<reference evidence="3 4" key="2">
    <citation type="submission" date="2019-09" db="EMBL/GenBank/DDBJ databases">
        <authorList>
            <person name="Jin C."/>
        </authorList>
    </citation>
    <scope>NUCLEOTIDE SEQUENCE [LARGE SCALE GENOMIC DNA]</scope>
    <source>
        <strain evidence="3 4">BN140002</strain>
    </source>
</reference>
<dbReference type="PANTHER" id="PTHR47216:SF4">
    <property type="entry name" value="OS01G0859400 PROTEIN"/>
    <property type="match status" value="1"/>
</dbReference>
<feature type="transmembrane region" description="Helical" evidence="1">
    <location>
        <begin position="93"/>
        <end position="113"/>
    </location>
</feature>
<feature type="transmembrane region" description="Helical" evidence="1">
    <location>
        <begin position="58"/>
        <end position="81"/>
    </location>
</feature>
<comment type="caution">
    <text evidence="3">The sequence shown here is derived from an EMBL/GenBank/DDBJ whole genome shotgun (WGS) entry which is preliminary data.</text>
</comment>
<proteinExistence type="predicted"/>
<feature type="domain" description="Tyrosine specific protein phosphatases" evidence="2">
    <location>
        <begin position="363"/>
        <end position="431"/>
    </location>
</feature>
<evidence type="ECO:0000313" key="3">
    <source>
        <dbReference type="EMBL" id="KAA2238270.1"/>
    </source>
</evidence>
<gene>
    <name evidence="3" type="ORF">F0L46_06390</name>
</gene>
<evidence type="ECO:0000256" key="1">
    <source>
        <dbReference type="SAM" id="Phobius"/>
    </source>
</evidence>
<dbReference type="PANTHER" id="PTHR47216">
    <property type="match status" value="1"/>
</dbReference>
<keyword evidence="1" id="KW-1133">Transmembrane helix</keyword>
<sequence>MTALAAARPAGRPWRRAALWLAGLAPFFYATYGLANWLAAQRDEVGAVVFAFERHVPFLAWTIVPYWSINAFYAASLFVPATAGELDRHGRRLLTAQAAAVACFILWPLRFTFERPPVTGLPGFMFDALTSFDKPFNQAPSLHIALLVILWDLYARHLPPAWRPALHAWFALIGVSVLTTYQHHFVDVPTGALLGFACLWLWPLAGDTPRPGPLAADRRRRRLAAAYAAGAALLAAFGAGLGGVALWLAWPALSLALVALAYACVGAALFQKAPDGTVSLASRVLLAPYRLGAHLNALAWTRGEAAPVEVADGVHLGRLPWGRAKPRWRGATLVDLCAELPSPGGFAAVRAVPLLDLATPSPARLRAAAEAIERARGDGPVLVACALGYARSAVAVATWLLRTGRAGGVDEAVAMVRRARPRVVIGDNARLALARAAGVLP</sequence>
<dbReference type="RefSeq" id="WP_149816218.1">
    <property type="nucleotide sequence ID" value="NZ_VUOA01000014.1"/>
</dbReference>
<reference evidence="3 4" key="1">
    <citation type="submission" date="2019-09" db="EMBL/GenBank/DDBJ databases">
        <title>Salinarimonas rosea gen. nov., sp. nov., a new member of the a-2 subgroup of the Proteobacteria.</title>
        <authorList>
            <person name="Liu J."/>
        </authorList>
    </citation>
    <scope>NUCLEOTIDE SEQUENCE [LARGE SCALE GENOMIC DNA]</scope>
    <source>
        <strain evidence="3 4">BN140002</strain>
    </source>
</reference>
<feature type="transmembrane region" description="Helical" evidence="1">
    <location>
        <begin position="225"/>
        <end position="246"/>
    </location>
</feature>
<keyword evidence="4" id="KW-1185">Reference proteome</keyword>
<dbReference type="OrthoDB" id="256494at2"/>
<protein>
    <submittedName>
        <fullName evidence="3">Phosphatase PAP2/dual specificity phosphatase family protein</fullName>
    </submittedName>
</protein>
<evidence type="ECO:0000259" key="2">
    <source>
        <dbReference type="PROSITE" id="PS50056"/>
    </source>
</evidence>
<dbReference type="InterPro" id="IPR029021">
    <property type="entry name" value="Prot-tyrosine_phosphatase-like"/>
</dbReference>
<feature type="transmembrane region" description="Helical" evidence="1">
    <location>
        <begin position="17"/>
        <end position="38"/>
    </location>
</feature>
<accession>A0A5B2VID6</accession>
<dbReference type="AlphaFoldDB" id="A0A5B2VID6"/>
<dbReference type="Proteomes" id="UP000323142">
    <property type="component" value="Unassembled WGS sequence"/>
</dbReference>
<dbReference type="SUPFAM" id="SSF52799">
    <property type="entry name" value="(Phosphotyrosine protein) phosphatases II"/>
    <property type="match status" value="1"/>
</dbReference>
<dbReference type="EMBL" id="VUOA01000014">
    <property type="protein sequence ID" value="KAA2238270.1"/>
    <property type="molecule type" value="Genomic_DNA"/>
</dbReference>
<dbReference type="Gene3D" id="3.90.190.10">
    <property type="entry name" value="Protein tyrosine phosphatase superfamily"/>
    <property type="match status" value="1"/>
</dbReference>
<keyword evidence="1" id="KW-0472">Membrane</keyword>